<reference evidence="2 3" key="1">
    <citation type="submission" date="2020-07" db="EMBL/GenBank/DDBJ databases">
        <title>Halosimplex litoreum sp. nov. and Halosimplex rubrum sp. nov., isolated from different salt environments.</title>
        <authorList>
            <person name="Cui H."/>
        </authorList>
    </citation>
    <scope>NUCLEOTIDE SEQUENCE [LARGE SCALE GENOMIC DNA]</scope>
    <source>
        <strain evidence="2 3">R2</strain>
    </source>
</reference>
<dbReference type="OrthoDB" id="339988at2157"/>
<keyword evidence="3" id="KW-1185">Reference proteome</keyword>
<dbReference type="GeneID" id="56082947"/>
<proteinExistence type="predicted"/>
<dbReference type="Proteomes" id="UP000509346">
    <property type="component" value="Chromosome"/>
</dbReference>
<feature type="domain" description="DUF8072" evidence="1">
    <location>
        <begin position="1"/>
        <end position="93"/>
    </location>
</feature>
<protein>
    <submittedName>
        <fullName evidence="2">Transcriptional regulator</fullName>
    </submittedName>
</protein>
<gene>
    <name evidence="2" type="ORF">HZS54_10120</name>
</gene>
<dbReference type="RefSeq" id="WP_179922431.1">
    <property type="nucleotide sequence ID" value="NZ_CP058909.1"/>
</dbReference>
<dbReference type="EMBL" id="CP058909">
    <property type="protein sequence ID" value="QLH81963.1"/>
    <property type="molecule type" value="Genomic_DNA"/>
</dbReference>
<dbReference type="InterPro" id="IPR058385">
    <property type="entry name" value="DUF8072"/>
</dbReference>
<evidence type="ECO:0000259" key="1">
    <source>
        <dbReference type="Pfam" id="PF26269"/>
    </source>
</evidence>
<dbReference type="Pfam" id="PF26269">
    <property type="entry name" value="DUF8072"/>
    <property type="match status" value="1"/>
</dbReference>
<sequence>MADLNSIAKQIHNLSPGPVEITLQDGSQAIYQISKAEFFQQEFQAEGTRENDEPRYRFVSSEDNESILIGRKEPDESTWTMVGRIQEIGAVETE</sequence>
<name>A0A7D5P6C4_9EURY</name>
<dbReference type="AlphaFoldDB" id="A0A7D5P6C4"/>
<accession>A0A7D5P6C4</accession>
<dbReference type="KEGG" id="hpel:HZS54_10120"/>
<evidence type="ECO:0000313" key="3">
    <source>
        <dbReference type="Proteomes" id="UP000509346"/>
    </source>
</evidence>
<evidence type="ECO:0000313" key="2">
    <source>
        <dbReference type="EMBL" id="QLH81963.1"/>
    </source>
</evidence>
<organism evidence="2 3">
    <name type="scientific">Halosimplex pelagicum</name>
    <dbReference type="NCBI Taxonomy" id="869886"/>
    <lineage>
        <taxon>Archaea</taxon>
        <taxon>Methanobacteriati</taxon>
        <taxon>Methanobacteriota</taxon>
        <taxon>Stenosarchaea group</taxon>
        <taxon>Halobacteria</taxon>
        <taxon>Halobacteriales</taxon>
        <taxon>Haloarculaceae</taxon>
        <taxon>Halosimplex</taxon>
    </lineage>
</organism>